<feature type="region of interest" description="Disordered" evidence="6">
    <location>
        <begin position="391"/>
        <end position="443"/>
    </location>
</feature>
<evidence type="ECO:0000256" key="7">
    <source>
        <dbReference type="SAM" id="SignalP"/>
    </source>
</evidence>
<dbReference type="Pfam" id="PF00084">
    <property type="entry name" value="Sushi"/>
    <property type="match status" value="4"/>
</dbReference>
<feature type="disulfide bond" evidence="5">
    <location>
        <begin position="798"/>
        <end position="825"/>
    </location>
</feature>
<evidence type="ECO:0000259" key="9">
    <source>
        <dbReference type="PROSITE" id="PS50923"/>
    </source>
</evidence>
<gene>
    <name evidence="11" type="primary">hig</name>
</gene>
<sequence>MWSRQRMRHKPLWALISLTVLLLVLDKSNANTEPVETTTTSEPDASPGCRAPDVRFTIVKPEATTEQPLAKFETTQVYLPEDFTTADVEFIDSVPRHPSENHAAVINPYSLDLGDDHLHVGDAAASLVGDDDLGDEDEELHDDTNPDKRLNNNRKQGKRRRSGSGRRRRIENDNGQTGRGRGSRYKRHAILHDAEASPDTDRWAGSKLAAEGDVYYVHIADILKSREPNRELKSKLHKLKMKARMNKCLKDGDKEKCMKLLQKKPKKKAARQEEALKKEKKITKEEKKLSKEEQKLSKEVHPLKEVPEEEVDQHQESGHHRRRGDSHAAELDQRDLSPRWRQRRSTESKGDLGQLPEMGPQLPSEEELLQQYGNQSSSARVALLWQRVKRKSGKTTGALSRPKGGGDSSSKTTSRKDKGIYDEDSGYTPIHPDDAEFDEDEEEDEEVDILQQFTEVSEIRFPGEIGPMGDRRLCKIRCVKGKWVGPLCATNEEDDNGNVKFQPLYKSCHVNRIPTHLLLSYRNISVTPIPPNRGWRKTRLSKSTLLSNTEINVGWDLPHGHSLQARCQELGIYKLLGESRVLCSNGLWAPRMPSCVPTTVLTNYSEDSAPSIRIKIFNGSHSFEPSGVMAVPPHSTVLMDCMYPRVRGTPEWSWTSWYMQYSTGWSPAQEEKAVRYRLSIKNIENNDSGTFTCTSPRGLTNSIAVVVATSTCPQLTEPLAPLKLRLEGNKLGQRAHYECPEGFRLDGAWNATCLASGNWSSPTPTCHAIQCPRLELDDPHLSLIELNTSAWGRAVFKCQWGFKLTGPAQLDCEPSGVWSGPVPRCKVIQCVMPVAPLNGRIGGTSLSQRRLTVGALVTFSCNDGHSLVGESSIICTENGQWSHSPPFCKSQCPYPGDPANGLIAPLKFNYDAGDYLSVQCRPGFVQSYEGPPERPKCQPDGRWSGPLPKCKSYEEV</sequence>
<dbReference type="SUPFAM" id="SSF48726">
    <property type="entry name" value="Immunoglobulin"/>
    <property type="match status" value="1"/>
</dbReference>
<evidence type="ECO:0000256" key="4">
    <source>
        <dbReference type="ARBA" id="ARBA00023180"/>
    </source>
</evidence>
<proteinExistence type="predicted"/>
<dbReference type="SUPFAM" id="SSF57535">
    <property type="entry name" value="Complement control module/SCR domain"/>
    <property type="match status" value="4"/>
</dbReference>
<feature type="signal peptide" evidence="7">
    <location>
        <begin position="1"/>
        <end position="30"/>
    </location>
</feature>
<dbReference type="RefSeq" id="XP_017027299.1">
    <property type="nucleotide sequence ID" value="XM_017171810.3"/>
</dbReference>
<feature type="disulfide bond" evidence="5">
    <location>
        <begin position="739"/>
        <end position="766"/>
    </location>
</feature>
<dbReference type="FunFam" id="2.10.70.10:FF:000094">
    <property type="entry name" value="Uncharacterized protein, isoform B"/>
    <property type="match status" value="1"/>
</dbReference>
<feature type="region of interest" description="Disordered" evidence="6">
    <location>
        <begin position="285"/>
        <end position="373"/>
    </location>
</feature>
<dbReference type="OrthoDB" id="6127264at2759"/>
<dbReference type="InterPro" id="IPR035976">
    <property type="entry name" value="Sushi/SCR/CCP_sf"/>
</dbReference>
<dbReference type="InterPro" id="IPR036179">
    <property type="entry name" value="Ig-like_dom_sf"/>
</dbReference>
<dbReference type="SMART" id="SM00032">
    <property type="entry name" value="CCP"/>
    <property type="match status" value="5"/>
</dbReference>
<dbReference type="InterPro" id="IPR013783">
    <property type="entry name" value="Ig-like_fold"/>
</dbReference>
<organism evidence="10 11">
    <name type="scientific">Drosophila kikkawai</name>
    <name type="common">Fruit fly</name>
    <dbReference type="NCBI Taxonomy" id="30033"/>
    <lineage>
        <taxon>Eukaryota</taxon>
        <taxon>Metazoa</taxon>
        <taxon>Ecdysozoa</taxon>
        <taxon>Arthropoda</taxon>
        <taxon>Hexapoda</taxon>
        <taxon>Insecta</taxon>
        <taxon>Pterygota</taxon>
        <taxon>Neoptera</taxon>
        <taxon>Endopterygota</taxon>
        <taxon>Diptera</taxon>
        <taxon>Brachycera</taxon>
        <taxon>Muscomorpha</taxon>
        <taxon>Ephydroidea</taxon>
        <taxon>Drosophilidae</taxon>
        <taxon>Drosophila</taxon>
        <taxon>Sophophora</taxon>
    </lineage>
</organism>
<evidence type="ECO:0000256" key="2">
    <source>
        <dbReference type="ARBA" id="ARBA00022737"/>
    </source>
</evidence>
<feature type="chain" id="PRO_5028469880" evidence="7">
    <location>
        <begin position="31"/>
        <end position="956"/>
    </location>
</feature>
<protein>
    <submittedName>
        <fullName evidence="11">Locomotion-related protein Hikaru genki isoform X1</fullName>
    </submittedName>
</protein>
<evidence type="ECO:0000313" key="11">
    <source>
        <dbReference type="RefSeq" id="XP_017027299.1"/>
    </source>
</evidence>
<evidence type="ECO:0000259" key="8">
    <source>
        <dbReference type="PROSITE" id="PS50835"/>
    </source>
</evidence>
<keyword evidence="3 5" id="KW-1015">Disulfide bond</keyword>
<feature type="domain" description="Sushi" evidence="9">
    <location>
        <begin position="525"/>
        <end position="597"/>
    </location>
</feature>
<keyword evidence="10" id="KW-1185">Reference proteome</keyword>
<feature type="domain" description="Sushi" evidence="9">
    <location>
        <begin position="769"/>
        <end position="827"/>
    </location>
</feature>
<keyword evidence="2" id="KW-0677">Repeat</keyword>
<dbReference type="PROSITE" id="PS50923">
    <property type="entry name" value="SUSHI"/>
    <property type="match status" value="5"/>
</dbReference>
<dbReference type="InterPro" id="IPR007110">
    <property type="entry name" value="Ig-like_dom"/>
</dbReference>
<accession>A0A6P4IV79</accession>
<dbReference type="InterPro" id="IPR050350">
    <property type="entry name" value="Compl-Cell_Adhes-Reg"/>
</dbReference>
<feature type="region of interest" description="Disordered" evidence="6">
    <location>
        <begin position="929"/>
        <end position="956"/>
    </location>
</feature>
<dbReference type="InterPro" id="IPR000436">
    <property type="entry name" value="Sushi_SCR_CCP_dom"/>
</dbReference>
<feature type="domain" description="Sushi" evidence="9">
    <location>
        <begin position="890"/>
        <end position="952"/>
    </location>
</feature>
<feature type="region of interest" description="Disordered" evidence="6">
    <location>
        <begin position="129"/>
        <end position="185"/>
    </location>
</feature>
<reference evidence="10" key="1">
    <citation type="submission" date="2025-05" db="UniProtKB">
        <authorList>
            <consortium name="RefSeq"/>
        </authorList>
    </citation>
    <scope>NUCLEOTIDE SEQUENCE [LARGE SCALE GENOMIC DNA]</scope>
    <source>
        <strain evidence="10">14028-0561.14</strain>
    </source>
</reference>
<feature type="domain" description="Sushi" evidence="9">
    <location>
        <begin position="710"/>
        <end position="768"/>
    </location>
</feature>
<keyword evidence="7" id="KW-0732">Signal</keyword>
<dbReference type="Proteomes" id="UP001652661">
    <property type="component" value="Chromosome 2R"/>
</dbReference>
<feature type="disulfide bond" evidence="5">
    <location>
        <begin position="861"/>
        <end position="888"/>
    </location>
</feature>
<feature type="domain" description="Sushi" evidence="9">
    <location>
        <begin position="828"/>
        <end position="889"/>
    </location>
</feature>
<evidence type="ECO:0000256" key="5">
    <source>
        <dbReference type="PROSITE-ProRule" id="PRU00302"/>
    </source>
</evidence>
<evidence type="ECO:0000313" key="10">
    <source>
        <dbReference type="Proteomes" id="UP001652661"/>
    </source>
</evidence>
<dbReference type="AlphaFoldDB" id="A0A6P4IV79"/>
<dbReference type="FunFam" id="2.60.40.10:FF:001730">
    <property type="entry name" value="Uncharacterized protein, isoform B"/>
    <property type="match status" value="1"/>
</dbReference>
<evidence type="ECO:0000256" key="1">
    <source>
        <dbReference type="ARBA" id="ARBA00022659"/>
    </source>
</evidence>
<dbReference type="PROSITE" id="PS50835">
    <property type="entry name" value="IG_LIKE"/>
    <property type="match status" value="1"/>
</dbReference>
<dbReference type="Gene3D" id="2.10.70.10">
    <property type="entry name" value="Complement Module, domain 1"/>
    <property type="match status" value="4"/>
</dbReference>
<dbReference type="CDD" id="cd00033">
    <property type="entry name" value="CCP"/>
    <property type="match status" value="4"/>
</dbReference>
<reference evidence="11" key="2">
    <citation type="submission" date="2025-08" db="UniProtKB">
        <authorList>
            <consortium name="RefSeq"/>
        </authorList>
    </citation>
    <scope>IDENTIFICATION</scope>
    <source>
        <strain evidence="11">14028-0561.14</strain>
        <tissue evidence="11">Whole fly</tissue>
    </source>
</reference>
<feature type="domain" description="Ig-like" evidence="8">
    <location>
        <begin position="610"/>
        <end position="706"/>
    </location>
</feature>
<keyword evidence="1 5" id="KW-0768">Sushi</keyword>
<feature type="compositionally biased region" description="Basic residues" evidence="6">
    <location>
        <begin position="151"/>
        <end position="169"/>
    </location>
</feature>
<evidence type="ECO:0000256" key="3">
    <source>
        <dbReference type="ARBA" id="ARBA00023157"/>
    </source>
</evidence>
<dbReference type="FunFam" id="2.10.70.10:FF:000114">
    <property type="entry name" value="Uncharacterized protein, isoform B"/>
    <property type="match status" value="1"/>
</dbReference>
<dbReference type="PANTHER" id="PTHR19325">
    <property type="entry name" value="COMPLEMENT COMPONENT-RELATED SUSHI DOMAIN-CONTAINING"/>
    <property type="match status" value="1"/>
</dbReference>
<comment type="caution">
    <text evidence="5">Lacks conserved residue(s) required for the propagation of feature annotation.</text>
</comment>
<feature type="compositionally biased region" description="Basic and acidic residues" evidence="6">
    <location>
        <begin position="285"/>
        <end position="318"/>
    </location>
</feature>
<dbReference type="Gene3D" id="2.60.40.10">
    <property type="entry name" value="Immunoglobulins"/>
    <property type="match status" value="1"/>
</dbReference>
<name>A0A6P4IV79_DROKI</name>
<keyword evidence="4" id="KW-0325">Glycoprotein</keyword>
<dbReference type="PANTHER" id="PTHR19325:SF575">
    <property type="entry name" value="LOCOMOTION-RELATED PROTEIN HIKARU GENKI"/>
    <property type="match status" value="1"/>
</dbReference>
<feature type="compositionally biased region" description="Basic and acidic residues" evidence="6">
    <location>
        <begin position="325"/>
        <end position="350"/>
    </location>
</feature>
<feature type="compositionally biased region" description="Acidic residues" evidence="6">
    <location>
        <begin position="129"/>
        <end position="141"/>
    </location>
</feature>
<evidence type="ECO:0000256" key="6">
    <source>
        <dbReference type="SAM" id="MobiDB-lite"/>
    </source>
</evidence>